<evidence type="ECO:0000313" key="2">
    <source>
        <dbReference type="Proteomes" id="UP001271640"/>
    </source>
</evidence>
<proteinExistence type="predicted"/>
<accession>A0ABU4SGE0</accession>
<evidence type="ECO:0000313" key="1">
    <source>
        <dbReference type="EMBL" id="MDX7997698.1"/>
    </source>
</evidence>
<organism evidence="1 2">
    <name type="scientific">Xenorhabdus littoralis</name>
    <dbReference type="NCBI Taxonomy" id="2582835"/>
    <lineage>
        <taxon>Bacteria</taxon>
        <taxon>Pseudomonadati</taxon>
        <taxon>Pseudomonadota</taxon>
        <taxon>Gammaproteobacteria</taxon>
        <taxon>Enterobacterales</taxon>
        <taxon>Morganellaceae</taxon>
        <taxon>Xenorhabdus</taxon>
    </lineage>
</organism>
<protein>
    <submittedName>
        <fullName evidence="1">Uncharacterized protein</fullName>
    </submittedName>
</protein>
<dbReference type="Proteomes" id="UP001271640">
    <property type="component" value="Unassembled WGS sequence"/>
</dbReference>
<sequence>MNNEDLMAPSKEEVQSLFEISKNRYDQEIAHYETLVKEKPELAQLFSENPQPDSLIIPPLKQTEYISGYFNIHTYYQQGSYPFIQVLSYSTIIGHEPHTGRRTSFNGYVYGGYNLPILNFNNIHLSGIVRHTQTIINTPLSFQIFINPKNVILRLFRGNIYIGDLVSTYQNNIIVTHPIAVSGVGTFNFI</sequence>
<reference evidence="2" key="1">
    <citation type="journal article" date="2024" name="Toxins">
        <title>Genome Sequence Analysis of Native Xenorhabdus Strains Isolated from Entomopathogenic Nematodes in Argentina.</title>
        <authorList>
            <person name="Palma L."/>
            <person name="Frizzo L."/>
            <person name="Kaiser S."/>
            <person name="Berry C."/>
            <person name="Caballero P."/>
            <person name="Bode H.B."/>
            <person name="Del Valle E.E."/>
        </authorList>
    </citation>
    <scope>NUCLEOTIDE SEQUENCE [LARGE SCALE GENOMIC DNA]</scope>
    <source>
        <strain evidence="2">Reich</strain>
    </source>
</reference>
<keyword evidence="2" id="KW-1185">Reference proteome</keyword>
<gene>
    <name evidence="1" type="ORF">FE394_00425</name>
</gene>
<dbReference type="RefSeq" id="WP_319924433.1">
    <property type="nucleotide sequence ID" value="NZ_VCDP01000002.1"/>
</dbReference>
<name>A0ABU4SGE0_9GAMM</name>
<dbReference type="EMBL" id="VCDP01000002">
    <property type="protein sequence ID" value="MDX7997698.1"/>
    <property type="molecule type" value="Genomic_DNA"/>
</dbReference>
<comment type="caution">
    <text evidence="1">The sequence shown here is derived from an EMBL/GenBank/DDBJ whole genome shotgun (WGS) entry which is preliminary data.</text>
</comment>